<dbReference type="AlphaFoldDB" id="A0A8J7SQ31"/>
<dbReference type="InterPro" id="IPR011010">
    <property type="entry name" value="DNA_brk_join_enz"/>
</dbReference>
<dbReference type="GO" id="GO:0005737">
    <property type="term" value="C:cytoplasm"/>
    <property type="evidence" value="ECO:0007669"/>
    <property type="project" value="UniProtKB-SubCell"/>
</dbReference>
<dbReference type="PANTHER" id="PTHR30349:SF90">
    <property type="entry name" value="TYROSINE RECOMBINASE XERD"/>
    <property type="match status" value="1"/>
</dbReference>
<feature type="active site" evidence="9">
    <location>
        <position position="257"/>
    </location>
</feature>
<dbReference type="HAMAP" id="MF_01808">
    <property type="entry name" value="Recomb_XerC_XerD"/>
    <property type="match status" value="1"/>
</dbReference>
<gene>
    <name evidence="9" type="primary">xerC</name>
    <name evidence="12" type="ORF">KAJ83_18380</name>
</gene>
<dbReference type="InterPro" id="IPR044068">
    <property type="entry name" value="CB"/>
</dbReference>
<keyword evidence="4 9" id="KW-0159">Chromosome partition</keyword>
<evidence type="ECO:0000256" key="1">
    <source>
        <dbReference type="ARBA" id="ARBA00004496"/>
    </source>
</evidence>
<dbReference type="InterPro" id="IPR023009">
    <property type="entry name" value="Tyrosine_recombinase_XerC/XerD"/>
</dbReference>
<keyword evidence="7 9" id="KW-0233">DNA recombination</keyword>
<dbReference type="Pfam" id="PF00589">
    <property type="entry name" value="Phage_integrase"/>
    <property type="match status" value="1"/>
</dbReference>
<evidence type="ECO:0000313" key="13">
    <source>
        <dbReference type="Proteomes" id="UP000672602"/>
    </source>
</evidence>
<dbReference type="SUPFAM" id="SSF47823">
    <property type="entry name" value="lambda integrase-like, N-terminal domain"/>
    <property type="match status" value="1"/>
</dbReference>
<dbReference type="GO" id="GO:0009037">
    <property type="term" value="F:tyrosine-based site-specific recombinase activity"/>
    <property type="evidence" value="ECO:0007669"/>
    <property type="project" value="UniProtKB-UniRule"/>
</dbReference>
<dbReference type="Gene3D" id="1.10.150.130">
    <property type="match status" value="1"/>
</dbReference>
<feature type="active site" evidence="9">
    <location>
        <position position="280"/>
    </location>
</feature>
<evidence type="ECO:0000259" key="10">
    <source>
        <dbReference type="PROSITE" id="PS51898"/>
    </source>
</evidence>
<evidence type="ECO:0000313" key="12">
    <source>
        <dbReference type="EMBL" id="MBP5858993.1"/>
    </source>
</evidence>
<dbReference type="InterPro" id="IPR010998">
    <property type="entry name" value="Integrase_recombinase_N"/>
</dbReference>
<feature type="domain" description="Core-binding (CB)" evidence="11">
    <location>
        <begin position="8"/>
        <end position="99"/>
    </location>
</feature>
<evidence type="ECO:0000256" key="8">
    <source>
        <dbReference type="ARBA" id="ARBA00023306"/>
    </source>
</evidence>
<dbReference type="InterPro" id="IPR004107">
    <property type="entry name" value="Integrase_SAM-like_N"/>
</dbReference>
<dbReference type="InterPro" id="IPR002104">
    <property type="entry name" value="Integrase_catalytic"/>
</dbReference>
<dbReference type="GO" id="GO:0051301">
    <property type="term" value="P:cell division"/>
    <property type="evidence" value="ECO:0007669"/>
    <property type="project" value="UniProtKB-KW"/>
</dbReference>
<evidence type="ECO:0000259" key="11">
    <source>
        <dbReference type="PROSITE" id="PS51900"/>
    </source>
</evidence>
<dbReference type="InterPro" id="IPR013762">
    <property type="entry name" value="Integrase-like_cat_sf"/>
</dbReference>
<dbReference type="PANTHER" id="PTHR30349">
    <property type="entry name" value="PHAGE INTEGRASE-RELATED"/>
    <property type="match status" value="1"/>
</dbReference>
<feature type="active site" evidence="9">
    <location>
        <position position="163"/>
    </location>
</feature>
<comment type="function">
    <text evidence="9">Site-specific tyrosine recombinase, which acts by catalyzing the cutting and rejoining of the recombining DNA molecules. The XerC-XerD complex is essential to convert dimers of the bacterial chromosome into monomers to permit their segregation at cell division. It also contributes to the segregational stability of plasmids.</text>
</comment>
<evidence type="ECO:0000256" key="4">
    <source>
        <dbReference type="ARBA" id="ARBA00022829"/>
    </source>
</evidence>
<dbReference type="Gene3D" id="1.10.443.10">
    <property type="entry name" value="Intergrase catalytic core"/>
    <property type="match status" value="1"/>
</dbReference>
<name>A0A8J7SQ31_9PROT</name>
<dbReference type="Proteomes" id="UP000672602">
    <property type="component" value="Unassembled WGS sequence"/>
</dbReference>
<evidence type="ECO:0000256" key="6">
    <source>
        <dbReference type="ARBA" id="ARBA00023125"/>
    </source>
</evidence>
<dbReference type="PROSITE" id="PS51900">
    <property type="entry name" value="CB"/>
    <property type="match status" value="1"/>
</dbReference>
<protein>
    <recommendedName>
        <fullName evidence="9">Tyrosine recombinase XerC</fullName>
    </recommendedName>
</protein>
<keyword evidence="13" id="KW-1185">Reference proteome</keyword>
<dbReference type="Pfam" id="PF02899">
    <property type="entry name" value="Phage_int_SAM_1"/>
    <property type="match status" value="1"/>
</dbReference>
<evidence type="ECO:0000256" key="5">
    <source>
        <dbReference type="ARBA" id="ARBA00022908"/>
    </source>
</evidence>
<comment type="caution">
    <text evidence="12">The sequence shown here is derived from an EMBL/GenBank/DDBJ whole genome shotgun (WGS) entry which is preliminary data.</text>
</comment>
<accession>A0A8J7SQ31</accession>
<evidence type="ECO:0000256" key="2">
    <source>
        <dbReference type="ARBA" id="ARBA00022490"/>
    </source>
</evidence>
<keyword evidence="5 9" id="KW-0229">DNA integration</keyword>
<organism evidence="12 13">
    <name type="scientific">Marivibrio halodurans</name>
    <dbReference type="NCBI Taxonomy" id="2039722"/>
    <lineage>
        <taxon>Bacteria</taxon>
        <taxon>Pseudomonadati</taxon>
        <taxon>Pseudomonadota</taxon>
        <taxon>Alphaproteobacteria</taxon>
        <taxon>Rhodospirillales</taxon>
        <taxon>Rhodospirillaceae</taxon>
        <taxon>Marivibrio</taxon>
    </lineage>
</organism>
<evidence type="ECO:0000256" key="3">
    <source>
        <dbReference type="ARBA" id="ARBA00022618"/>
    </source>
</evidence>
<proteinExistence type="inferred from homology"/>
<sequence length="314" mass="34236">MIDLADDTDIAAAHRDFLRWLSDERRASPKTVEAYGRDIRQFLSFLQVYEGEPPTLKRLSRLEPRAFRAWLAERAADGVIPASRARQLSALRTFFAWTAKTGRAECPAIQMIRSPKVPRAVPKPLSQPDAEAMIGTVGDGARQEWVAKRDVALATLLYGCGLRMAEALALSVGEAPKDDQLTVTGKGNKQRMVPVLPAVRAAIADYLAACPHAAEAERPLFVGVRGGALDSGQARRVMRQAREALGLPESASAHALRHSFATHLLAAGGDLRAIQELLGHSSLSTTQRYTEVDSARLMAEYAKAHPRAKKRDDG</sequence>
<keyword evidence="3 9" id="KW-0132">Cell division</keyword>
<feature type="active site" description="O-(3'-phospho-DNA)-tyrosine intermediate" evidence="9">
    <location>
        <position position="289"/>
    </location>
</feature>
<dbReference type="InterPro" id="IPR050090">
    <property type="entry name" value="Tyrosine_recombinase_XerCD"/>
</dbReference>
<feature type="active site" evidence="9">
    <location>
        <position position="254"/>
    </location>
</feature>
<dbReference type="RefSeq" id="WP_210683579.1">
    <property type="nucleotide sequence ID" value="NZ_JAGMWN010000013.1"/>
</dbReference>
<dbReference type="EMBL" id="JAGMWN010000013">
    <property type="protein sequence ID" value="MBP5858993.1"/>
    <property type="molecule type" value="Genomic_DNA"/>
</dbReference>
<comment type="similarity">
    <text evidence="9">Belongs to the 'phage' integrase family. XerC subfamily.</text>
</comment>
<keyword evidence="2 9" id="KW-0963">Cytoplasm</keyword>
<comment type="subcellular location">
    <subcellularLocation>
        <location evidence="1 9">Cytoplasm</location>
    </subcellularLocation>
</comment>
<feature type="active site" evidence="9">
    <location>
        <position position="186"/>
    </location>
</feature>
<keyword evidence="6 9" id="KW-0238">DNA-binding</keyword>
<dbReference type="GO" id="GO:0006313">
    <property type="term" value="P:DNA transposition"/>
    <property type="evidence" value="ECO:0007669"/>
    <property type="project" value="UniProtKB-UniRule"/>
</dbReference>
<keyword evidence="8 9" id="KW-0131">Cell cycle</keyword>
<dbReference type="GO" id="GO:0007059">
    <property type="term" value="P:chromosome segregation"/>
    <property type="evidence" value="ECO:0007669"/>
    <property type="project" value="UniProtKB-UniRule"/>
</dbReference>
<dbReference type="SUPFAM" id="SSF56349">
    <property type="entry name" value="DNA breaking-rejoining enzymes"/>
    <property type="match status" value="1"/>
</dbReference>
<reference evidence="12" key="1">
    <citation type="submission" date="2021-04" db="EMBL/GenBank/DDBJ databases">
        <authorList>
            <person name="Zhang D.-C."/>
        </authorList>
    </citation>
    <scope>NUCLEOTIDE SEQUENCE</scope>
    <source>
        <strain evidence="12">CGMCC 1.15697</strain>
    </source>
</reference>
<comment type="subunit">
    <text evidence="9">Forms a cyclic heterotetrameric complex composed of two molecules of XerC and two molecules of XerD.</text>
</comment>
<dbReference type="GO" id="GO:0003677">
    <property type="term" value="F:DNA binding"/>
    <property type="evidence" value="ECO:0007669"/>
    <property type="project" value="UniProtKB-UniRule"/>
</dbReference>
<feature type="domain" description="Tyr recombinase" evidence="10">
    <location>
        <begin position="120"/>
        <end position="302"/>
    </location>
</feature>
<evidence type="ECO:0000256" key="9">
    <source>
        <dbReference type="HAMAP-Rule" id="MF_01808"/>
    </source>
</evidence>
<evidence type="ECO:0000256" key="7">
    <source>
        <dbReference type="ARBA" id="ARBA00023172"/>
    </source>
</evidence>
<dbReference type="PROSITE" id="PS51898">
    <property type="entry name" value="TYR_RECOMBINASE"/>
    <property type="match status" value="1"/>
</dbReference>